<dbReference type="AlphaFoldDB" id="A0A6A6EHJ7"/>
<evidence type="ECO:0000256" key="5">
    <source>
        <dbReference type="HAMAP-Rule" id="MF_03131"/>
    </source>
</evidence>
<accession>A0A6A6EHJ7</accession>
<dbReference type="EC" id="2.7.2.1" evidence="5"/>
<dbReference type="NCBIfam" id="TIGR00016">
    <property type="entry name" value="ackA"/>
    <property type="match status" value="1"/>
</dbReference>
<dbReference type="PROSITE" id="PS01075">
    <property type="entry name" value="ACETATE_KINASE_1"/>
    <property type="match status" value="1"/>
</dbReference>
<keyword evidence="3 5" id="KW-0418">Kinase</keyword>
<comment type="similarity">
    <text evidence="5">Belongs to the acetokinase family.</text>
</comment>
<dbReference type="PANTHER" id="PTHR21060">
    <property type="entry name" value="ACETATE KINASE"/>
    <property type="match status" value="1"/>
</dbReference>
<keyword evidence="7" id="KW-1185">Reference proteome</keyword>
<dbReference type="Pfam" id="PF00871">
    <property type="entry name" value="Acetate_kinase"/>
    <property type="match status" value="1"/>
</dbReference>
<protein>
    <recommendedName>
        <fullName evidence="5">Probable acetate kinase</fullName>
        <ecNumber evidence="5">2.7.2.1</ecNumber>
    </recommendedName>
    <alternativeName>
        <fullName evidence="5">Acetokinase</fullName>
    </alternativeName>
</protein>
<dbReference type="InterPro" id="IPR023865">
    <property type="entry name" value="Aliphatic_acid_kinase_CS"/>
</dbReference>
<proteinExistence type="inferred from homology"/>
<evidence type="ECO:0000256" key="3">
    <source>
        <dbReference type="ARBA" id="ARBA00022777"/>
    </source>
</evidence>
<dbReference type="InterPro" id="IPR000890">
    <property type="entry name" value="Aliphatic_acid_kin_short-chain"/>
</dbReference>
<name>A0A6A6EHJ7_9PEZI</name>
<dbReference type="OrthoDB" id="67445at2759"/>
<feature type="binding site" evidence="5">
    <location>
        <position position="16"/>
    </location>
    <ligand>
        <name>ATP</name>
        <dbReference type="ChEBI" id="CHEBI:30616"/>
    </ligand>
</feature>
<feature type="binding site" evidence="5">
    <location>
        <begin position="215"/>
        <end position="219"/>
    </location>
    <ligand>
        <name>ATP</name>
        <dbReference type="ChEBI" id="CHEBI:30616"/>
    </ligand>
</feature>
<comment type="caution">
    <text evidence="5">Lacks conserved residue(s) required for the propagation of feature annotation.</text>
</comment>
<dbReference type="GO" id="GO:0000287">
    <property type="term" value="F:magnesium ion binding"/>
    <property type="evidence" value="ECO:0007669"/>
    <property type="project" value="UniProtKB-UniRule"/>
</dbReference>
<keyword evidence="5" id="KW-0479">Metal-binding</keyword>
<dbReference type="PIRSF" id="PIRSF000722">
    <property type="entry name" value="Acetate_prop_kin"/>
    <property type="match status" value="1"/>
</dbReference>
<gene>
    <name evidence="6" type="ORF">K469DRAFT_557396</name>
</gene>
<keyword evidence="1 5" id="KW-0808">Transferase</keyword>
<dbReference type="InterPro" id="IPR043129">
    <property type="entry name" value="ATPase_NBD"/>
</dbReference>
<dbReference type="PRINTS" id="PR00471">
    <property type="entry name" value="ACETATEKNASE"/>
</dbReference>
<organism evidence="6 7">
    <name type="scientific">Zopfia rhizophila CBS 207.26</name>
    <dbReference type="NCBI Taxonomy" id="1314779"/>
    <lineage>
        <taxon>Eukaryota</taxon>
        <taxon>Fungi</taxon>
        <taxon>Dikarya</taxon>
        <taxon>Ascomycota</taxon>
        <taxon>Pezizomycotina</taxon>
        <taxon>Dothideomycetes</taxon>
        <taxon>Dothideomycetes incertae sedis</taxon>
        <taxon>Zopfiaceae</taxon>
        <taxon>Zopfia</taxon>
    </lineage>
</organism>
<dbReference type="PANTHER" id="PTHR21060:SF15">
    <property type="entry name" value="ACETATE KINASE-RELATED"/>
    <property type="match status" value="1"/>
</dbReference>
<dbReference type="HAMAP" id="MF_00020">
    <property type="entry name" value="Acetate_kinase"/>
    <property type="match status" value="1"/>
</dbReference>
<keyword evidence="2 5" id="KW-0547">Nucleotide-binding</keyword>
<evidence type="ECO:0000313" key="6">
    <source>
        <dbReference type="EMBL" id="KAF2191537.1"/>
    </source>
</evidence>
<comment type="catalytic activity">
    <reaction evidence="5">
        <text>acetate + ATP = acetyl phosphate + ADP</text>
        <dbReference type="Rhea" id="RHEA:11352"/>
        <dbReference type="ChEBI" id="CHEBI:22191"/>
        <dbReference type="ChEBI" id="CHEBI:30089"/>
        <dbReference type="ChEBI" id="CHEBI:30616"/>
        <dbReference type="ChEBI" id="CHEBI:456216"/>
        <dbReference type="EC" id="2.7.2.1"/>
    </reaction>
</comment>
<sequence>MPEIILSINAGSSSVKVSVYKTNGESGDPDPLAEAVVDGLTAPPASLKYERGEEMIKGKELRNINSQEDAFRFILDHLTKDEGLPGLSKKEDIHFTCHRVVHGGDYPRSQVIDADTYHHIETLSDLAPLHNTPALSIVKAVSALLPHATNIAYFDSSFHATIPPHISTYPIDQTVARKNKLRKYGFHGISYSFIVHAVSTYLDRPKDKLNIIALHLGSGASACCIKNGRSLDTSMGLTPLAGLPGATRSGSIDPSLMFHFTHEAGMPSRSSSSELHITQAEETLNKKSGWKSLTGTTNFGLISSSSEPECQLAFSIFVDRVLNYVAPYFTKLDGEVDALVFAGGIGERGARLRKEVVNGVRCLGFEIDDKKNEEPEDAVVTDISAQGARFRTLICKTDEQLEMARGVLEERDRFGGKG</sequence>
<dbReference type="SUPFAM" id="SSF53067">
    <property type="entry name" value="Actin-like ATPase domain"/>
    <property type="match status" value="2"/>
</dbReference>
<dbReference type="Proteomes" id="UP000800200">
    <property type="component" value="Unassembled WGS sequence"/>
</dbReference>
<evidence type="ECO:0000256" key="1">
    <source>
        <dbReference type="ARBA" id="ARBA00022679"/>
    </source>
</evidence>
<evidence type="ECO:0000313" key="7">
    <source>
        <dbReference type="Proteomes" id="UP000800200"/>
    </source>
</evidence>
<feature type="binding site" evidence="5">
    <location>
        <position position="9"/>
    </location>
    <ligand>
        <name>Mg(2+)</name>
        <dbReference type="ChEBI" id="CHEBI:18420"/>
    </ligand>
</feature>
<keyword evidence="5" id="KW-0460">Magnesium</keyword>
<dbReference type="GO" id="GO:0005524">
    <property type="term" value="F:ATP binding"/>
    <property type="evidence" value="ECO:0007669"/>
    <property type="project" value="UniProtKB-KW"/>
</dbReference>
<keyword evidence="4 5" id="KW-0067">ATP-binding</keyword>
<dbReference type="Gene3D" id="3.30.420.40">
    <property type="match status" value="2"/>
</dbReference>
<feature type="binding site" evidence="5">
    <location>
        <position position="399"/>
    </location>
    <ligand>
        <name>Mg(2+)</name>
        <dbReference type="ChEBI" id="CHEBI:18420"/>
    </ligand>
</feature>
<reference evidence="6" key="1">
    <citation type="journal article" date="2020" name="Stud. Mycol.">
        <title>101 Dothideomycetes genomes: a test case for predicting lifestyles and emergence of pathogens.</title>
        <authorList>
            <person name="Haridas S."/>
            <person name="Albert R."/>
            <person name="Binder M."/>
            <person name="Bloem J."/>
            <person name="Labutti K."/>
            <person name="Salamov A."/>
            <person name="Andreopoulos B."/>
            <person name="Baker S."/>
            <person name="Barry K."/>
            <person name="Bills G."/>
            <person name="Bluhm B."/>
            <person name="Cannon C."/>
            <person name="Castanera R."/>
            <person name="Culley D."/>
            <person name="Daum C."/>
            <person name="Ezra D."/>
            <person name="Gonzalez J."/>
            <person name="Henrissat B."/>
            <person name="Kuo A."/>
            <person name="Liang C."/>
            <person name="Lipzen A."/>
            <person name="Lutzoni F."/>
            <person name="Magnuson J."/>
            <person name="Mondo S."/>
            <person name="Nolan M."/>
            <person name="Ohm R."/>
            <person name="Pangilinan J."/>
            <person name="Park H.-J."/>
            <person name="Ramirez L."/>
            <person name="Alfaro M."/>
            <person name="Sun H."/>
            <person name="Tritt A."/>
            <person name="Yoshinaga Y."/>
            <person name="Zwiers L.-H."/>
            <person name="Turgeon B."/>
            <person name="Goodwin S."/>
            <person name="Spatafora J."/>
            <person name="Crous P."/>
            <person name="Grigoriev I."/>
        </authorList>
    </citation>
    <scope>NUCLEOTIDE SEQUENCE</scope>
    <source>
        <strain evidence="6">CBS 207.26</strain>
    </source>
</reference>
<dbReference type="PROSITE" id="PS01076">
    <property type="entry name" value="ACETATE_KINASE_2"/>
    <property type="match status" value="1"/>
</dbReference>
<dbReference type="InterPro" id="IPR004372">
    <property type="entry name" value="Ac/propionate_kinase"/>
</dbReference>
<feature type="site" description="Transition state stabilizer" evidence="5">
    <location>
        <position position="248"/>
    </location>
</feature>
<comment type="pathway">
    <text evidence="5">Metabolic intermediate biosynthesis; acetyl-CoA biosynthesis; acetyl-CoA from acetate: step 1/2.</text>
</comment>
<dbReference type="UniPathway" id="UPA00340">
    <property type="reaction ID" value="UER00458"/>
</dbReference>
<dbReference type="EMBL" id="ML994617">
    <property type="protein sequence ID" value="KAF2191537.1"/>
    <property type="molecule type" value="Genomic_DNA"/>
</dbReference>
<dbReference type="GO" id="GO:0008776">
    <property type="term" value="F:acetate kinase activity"/>
    <property type="evidence" value="ECO:0007669"/>
    <property type="project" value="UniProtKB-UniRule"/>
</dbReference>
<dbReference type="GO" id="GO:0006085">
    <property type="term" value="P:acetyl-CoA biosynthetic process"/>
    <property type="evidence" value="ECO:0007669"/>
    <property type="project" value="UniProtKB-UniRule"/>
</dbReference>
<feature type="binding site" evidence="5">
    <location>
        <position position="99"/>
    </location>
    <ligand>
        <name>substrate</name>
    </ligand>
</feature>
<feature type="active site" description="Proton donor/acceptor" evidence="5">
    <location>
        <position position="155"/>
    </location>
</feature>
<feature type="site" description="Transition state stabilizer" evidence="5">
    <location>
        <position position="187"/>
    </location>
</feature>
<evidence type="ECO:0000256" key="4">
    <source>
        <dbReference type="ARBA" id="ARBA00022840"/>
    </source>
</evidence>
<evidence type="ECO:0000256" key="2">
    <source>
        <dbReference type="ARBA" id="ARBA00022741"/>
    </source>
</evidence>
<dbReference type="GO" id="GO:0006083">
    <property type="term" value="P:acetate metabolic process"/>
    <property type="evidence" value="ECO:0007669"/>
    <property type="project" value="TreeGrafter"/>
</dbReference>
<comment type="cofactor">
    <cofactor evidence="5">
        <name>Mg(2+)</name>
        <dbReference type="ChEBI" id="CHEBI:18420"/>
    </cofactor>
</comment>